<keyword evidence="4 7" id="KW-0812">Transmembrane</keyword>
<comment type="subcellular location">
    <subcellularLocation>
        <location evidence="1">Cell membrane</location>
        <topology evidence="1">Multi-pass membrane protein</topology>
    </subcellularLocation>
</comment>
<evidence type="ECO:0000256" key="1">
    <source>
        <dbReference type="ARBA" id="ARBA00004651"/>
    </source>
</evidence>
<evidence type="ECO:0000256" key="2">
    <source>
        <dbReference type="ARBA" id="ARBA00007400"/>
    </source>
</evidence>
<name>A0A0R1SBA4_9LACO</name>
<feature type="transmembrane region" description="Helical" evidence="7">
    <location>
        <begin position="285"/>
        <end position="306"/>
    </location>
</feature>
<protein>
    <recommendedName>
        <fullName evidence="8">Acyltransferase 3 domain-containing protein</fullName>
    </recommendedName>
</protein>
<dbReference type="PANTHER" id="PTHR40074">
    <property type="entry name" value="O-ACETYLTRANSFERASE WECH"/>
    <property type="match status" value="1"/>
</dbReference>
<feature type="transmembrane region" description="Helical" evidence="7">
    <location>
        <begin position="156"/>
        <end position="176"/>
    </location>
</feature>
<dbReference type="OrthoDB" id="9810469at2"/>
<feature type="transmembrane region" description="Helical" evidence="7">
    <location>
        <begin position="128"/>
        <end position="149"/>
    </location>
</feature>
<feature type="transmembrane region" description="Helical" evidence="7">
    <location>
        <begin position="9"/>
        <end position="29"/>
    </location>
</feature>
<evidence type="ECO:0000256" key="5">
    <source>
        <dbReference type="ARBA" id="ARBA00022989"/>
    </source>
</evidence>
<dbReference type="PANTHER" id="PTHR40074:SF2">
    <property type="entry name" value="O-ACETYLTRANSFERASE WECH"/>
    <property type="match status" value="1"/>
</dbReference>
<dbReference type="eggNOG" id="COG3274">
    <property type="taxonomic scope" value="Bacteria"/>
</dbReference>
<keyword evidence="10" id="KW-1185">Reference proteome</keyword>
<dbReference type="InterPro" id="IPR002656">
    <property type="entry name" value="Acyl_transf_3_dom"/>
</dbReference>
<gene>
    <name evidence="9" type="ORF">FC27_GL001288</name>
</gene>
<dbReference type="PATRIC" id="fig|1423815.3.peg.1320"/>
<feature type="transmembrane region" description="Helical" evidence="7">
    <location>
        <begin position="188"/>
        <end position="208"/>
    </location>
</feature>
<evidence type="ECO:0000259" key="8">
    <source>
        <dbReference type="Pfam" id="PF01757"/>
    </source>
</evidence>
<comment type="similarity">
    <text evidence="2">Belongs to the acyltransferase 3 family.</text>
</comment>
<dbReference type="STRING" id="1423815.FC27_GL001288"/>
<evidence type="ECO:0000256" key="3">
    <source>
        <dbReference type="ARBA" id="ARBA00022475"/>
    </source>
</evidence>
<keyword evidence="3" id="KW-1003">Cell membrane</keyword>
<comment type="caution">
    <text evidence="9">The sequence shown here is derived from an EMBL/GenBank/DDBJ whole genome shotgun (WGS) entry which is preliminary data.</text>
</comment>
<dbReference type="AlphaFoldDB" id="A0A0R1SBA4"/>
<organism evidence="9 10">
    <name type="scientific">Companilactobacillus versmoldensis DSM 14857 = KCTC 3814</name>
    <dbReference type="NCBI Taxonomy" id="1423815"/>
    <lineage>
        <taxon>Bacteria</taxon>
        <taxon>Bacillati</taxon>
        <taxon>Bacillota</taxon>
        <taxon>Bacilli</taxon>
        <taxon>Lactobacillales</taxon>
        <taxon>Lactobacillaceae</taxon>
        <taxon>Companilactobacillus</taxon>
    </lineage>
</organism>
<proteinExistence type="inferred from homology"/>
<evidence type="ECO:0000313" key="10">
    <source>
        <dbReference type="Proteomes" id="UP000051647"/>
    </source>
</evidence>
<feature type="transmembrane region" description="Helical" evidence="7">
    <location>
        <begin position="87"/>
        <end position="108"/>
    </location>
</feature>
<dbReference type="RefSeq" id="WP_010624628.1">
    <property type="nucleotide sequence ID" value="NZ_AZFA01000027.1"/>
</dbReference>
<keyword evidence="5 7" id="KW-1133">Transmembrane helix</keyword>
<accession>A0A0R1SBA4</accession>
<feature type="transmembrane region" description="Helical" evidence="7">
    <location>
        <begin position="220"/>
        <end position="238"/>
    </location>
</feature>
<feature type="transmembrane region" description="Helical" evidence="7">
    <location>
        <begin position="326"/>
        <end position="350"/>
    </location>
</feature>
<dbReference type="GO" id="GO:0009246">
    <property type="term" value="P:enterobacterial common antigen biosynthetic process"/>
    <property type="evidence" value="ECO:0007669"/>
    <property type="project" value="TreeGrafter"/>
</dbReference>
<dbReference type="Pfam" id="PF01757">
    <property type="entry name" value="Acyl_transf_3"/>
    <property type="match status" value="1"/>
</dbReference>
<evidence type="ECO:0000256" key="4">
    <source>
        <dbReference type="ARBA" id="ARBA00022692"/>
    </source>
</evidence>
<reference evidence="9 10" key="1">
    <citation type="journal article" date="2015" name="Genome Announc.">
        <title>Expanding the biotechnology potential of lactobacilli through comparative genomics of 213 strains and associated genera.</title>
        <authorList>
            <person name="Sun Z."/>
            <person name="Harris H.M."/>
            <person name="McCann A."/>
            <person name="Guo C."/>
            <person name="Argimon S."/>
            <person name="Zhang W."/>
            <person name="Yang X."/>
            <person name="Jeffery I.B."/>
            <person name="Cooney J.C."/>
            <person name="Kagawa T.F."/>
            <person name="Liu W."/>
            <person name="Song Y."/>
            <person name="Salvetti E."/>
            <person name="Wrobel A."/>
            <person name="Rasinkangas P."/>
            <person name="Parkhill J."/>
            <person name="Rea M.C."/>
            <person name="O'Sullivan O."/>
            <person name="Ritari J."/>
            <person name="Douillard F.P."/>
            <person name="Paul Ross R."/>
            <person name="Yang R."/>
            <person name="Briner A.E."/>
            <person name="Felis G.E."/>
            <person name="de Vos W.M."/>
            <person name="Barrangou R."/>
            <person name="Klaenhammer T.R."/>
            <person name="Caufield P.W."/>
            <person name="Cui Y."/>
            <person name="Zhang H."/>
            <person name="O'Toole P.W."/>
        </authorList>
    </citation>
    <scope>NUCLEOTIDE SEQUENCE [LARGE SCALE GENOMIC DNA]</scope>
    <source>
        <strain evidence="9 10">DSM 14857</strain>
    </source>
</reference>
<dbReference type="GO" id="GO:0016413">
    <property type="term" value="F:O-acetyltransferase activity"/>
    <property type="evidence" value="ECO:0007669"/>
    <property type="project" value="TreeGrafter"/>
</dbReference>
<evidence type="ECO:0000313" key="9">
    <source>
        <dbReference type="EMBL" id="KRL65785.1"/>
    </source>
</evidence>
<feature type="transmembrane region" description="Helical" evidence="7">
    <location>
        <begin position="250"/>
        <end position="269"/>
    </location>
</feature>
<sequence length="360" mass="41370">MEQKQGRIFYLDFIRVLAIFLVIFIHVSAIDTTLHIGSTQWHITKLLNYFAHISVPLFFMISGTLLLNSKKTTSLAYTWKNRIPHVVIPFVAWSILSTLFIALYSHSFSLPAVLKMYAVFLYQPVSPTLWFMYPLIGLYVLSPILRTFVENASQKMLWYVVGIWIITNSLMPSLSYLLPKDISHALDFYPAATFYLMGGFVGYFLLGYLISTIDISKIKAWFLIIVLLLFTYLGNGFANHYPKSMDMWNQYYVTSISIVIMAICGYILLQKWGMATKSTGVKKAFSFLSPLVFGIYLVHNIFILYIEPWFMSSLPYGGLLATFTRYLAVALGSLLVIWILYLIPGVNYVLTGKKWRRNKK</sequence>
<keyword evidence="6 7" id="KW-0472">Membrane</keyword>
<feature type="transmembrane region" description="Helical" evidence="7">
    <location>
        <begin position="49"/>
        <end position="67"/>
    </location>
</feature>
<dbReference type="Proteomes" id="UP000051647">
    <property type="component" value="Unassembled WGS sequence"/>
</dbReference>
<dbReference type="GO" id="GO:0005886">
    <property type="term" value="C:plasma membrane"/>
    <property type="evidence" value="ECO:0007669"/>
    <property type="project" value="UniProtKB-SubCell"/>
</dbReference>
<evidence type="ECO:0000256" key="6">
    <source>
        <dbReference type="ARBA" id="ARBA00023136"/>
    </source>
</evidence>
<feature type="domain" description="Acyltransferase 3" evidence="8">
    <location>
        <begin position="9"/>
        <end position="341"/>
    </location>
</feature>
<evidence type="ECO:0000256" key="7">
    <source>
        <dbReference type="SAM" id="Phobius"/>
    </source>
</evidence>
<dbReference type="EMBL" id="AZFA01000027">
    <property type="protein sequence ID" value="KRL65785.1"/>
    <property type="molecule type" value="Genomic_DNA"/>
</dbReference>